<dbReference type="AlphaFoldDB" id="A0A1G4MKK6"/>
<feature type="compositionally biased region" description="Basic residues" evidence="1">
    <location>
        <begin position="161"/>
        <end position="174"/>
    </location>
</feature>
<feature type="region of interest" description="Disordered" evidence="1">
    <location>
        <begin position="133"/>
        <end position="174"/>
    </location>
</feature>
<dbReference type="EMBL" id="LT598491">
    <property type="protein sequence ID" value="SCW04423.1"/>
    <property type="molecule type" value="Genomic_DNA"/>
</dbReference>
<organism evidence="2 3">
    <name type="scientific">Lachancea fermentati</name>
    <name type="common">Zygosaccharomyces fermentati</name>
    <dbReference type="NCBI Taxonomy" id="4955"/>
    <lineage>
        <taxon>Eukaryota</taxon>
        <taxon>Fungi</taxon>
        <taxon>Dikarya</taxon>
        <taxon>Ascomycota</taxon>
        <taxon>Saccharomycotina</taxon>
        <taxon>Saccharomycetes</taxon>
        <taxon>Saccharomycetales</taxon>
        <taxon>Saccharomycetaceae</taxon>
        <taxon>Lachancea</taxon>
    </lineage>
</organism>
<feature type="compositionally biased region" description="Low complexity" evidence="1">
    <location>
        <begin position="135"/>
        <end position="153"/>
    </location>
</feature>
<evidence type="ECO:0000256" key="1">
    <source>
        <dbReference type="SAM" id="MobiDB-lite"/>
    </source>
</evidence>
<gene>
    <name evidence="2" type="ORF">LAFE_0H13190G</name>
</gene>
<dbReference type="Proteomes" id="UP000190831">
    <property type="component" value="Chromosome H"/>
</dbReference>
<sequence>MPENSTLKNLKSGFSARAHKRILSALGAVRPWLDRNLAEFAAAGADLPSREHGDTVYANAGAVHVHSVRCGRRYVRFKKRQTRPLRIGDCNVSLRCVSTCAWCMVRGARCVVRGASASDDCGLRAITGGLHRRSGTNAGGSRRARAGACGRMRASADQRRTRAARRRTMRHDGRARHVPAPLRPAAAGGAFLRRRASLRRQILLR</sequence>
<evidence type="ECO:0000313" key="2">
    <source>
        <dbReference type="EMBL" id="SCW04423.1"/>
    </source>
</evidence>
<accession>A0A1G4MKK6</accession>
<protein>
    <submittedName>
        <fullName evidence="2">LAFE_0H13190g1_1</fullName>
    </submittedName>
</protein>
<proteinExistence type="predicted"/>
<reference evidence="2 3" key="1">
    <citation type="submission" date="2016-03" db="EMBL/GenBank/DDBJ databases">
        <authorList>
            <person name="Devillers H."/>
        </authorList>
    </citation>
    <scope>NUCLEOTIDE SEQUENCE [LARGE SCALE GENOMIC DNA]</scope>
    <source>
        <strain evidence="2">CBS 6772</strain>
    </source>
</reference>
<keyword evidence="3" id="KW-1185">Reference proteome</keyword>
<evidence type="ECO:0000313" key="3">
    <source>
        <dbReference type="Proteomes" id="UP000190831"/>
    </source>
</evidence>
<name>A0A1G4MKK6_LACFM</name>